<dbReference type="AlphaFoldDB" id="A0A375Z5E8"/>
<evidence type="ECO:0000313" key="1">
    <source>
        <dbReference type="EMBL" id="SSA20660.1"/>
    </source>
</evidence>
<proteinExistence type="predicted"/>
<sequence length="58" mass="6211">MLDLVLSLECGGCGAPKTRWCQTCANELTPTKEQPHAVTPRVDPGVPVFALGRYAGVR</sequence>
<dbReference type="OrthoDB" id="5244859at2"/>
<organism evidence="1 2">
    <name type="scientific">Mycobacterium shimoidei</name>
    <dbReference type="NCBI Taxonomy" id="29313"/>
    <lineage>
        <taxon>Bacteria</taxon>
        <taxon>Bacillati</taxon>
        <taxon>Actinomycetota</taxon>
        <taxon>Actinomycetes</taxon>
        <taxon>Mycobacteriales</taxon>
        <taxon>Mycobacteriaceae</taxon>
        <taxon>Mycobacterium</taxon>
    </lineage>
</organism>
<protein>
    <submittedName>
        <fullName evidence="1">Uncharacterized protein</fullName>
    </submittedName>
</protein>
<dbReference type="EMBL" id="UEGW01000002">
    <property type="protein sequence ID" value="SSA20660.1"/>
    <property type="molecule type" value="Genomic_DNA"/>
</dbReference>
<evidence type="ECO:0000313" key="2">
    <source>
        <dbReference type="Proteomes" id="UP000252015"/>
    </source>
</evidence>
<gene>
    <name evidence="1" type="ORF">MSP7336_04692</name>
</gene>
<accession>A0A375Z5E8</accession>
<name>A0A375Z5E8_MYCSH</name>
<reference evidence="1 2" key="1">
    <citation type="submission" date="2018-05" db="EMBL/GenBank/DDBJ databases">
        <authorList>
            <consortium name="IHU Genomes"/>
        </authorList>
    </citation>
    <scope>NUCLEOTIDE SEQUENCE [LARGE SCALE GENOMIC DNA]</scope>
    <source>
        <strain evidence="1 2">P7336</strain>
    </source>
</reference>
<dbReference type="Proteomes" id="UP000252015">
    <property type="component" value="Unassembled WGS sequence"/>
</dbReference>
<keyword evidence="2" id="KW-1185">Reference proteome</keyword>
<dbReference type="RefSeq" id="WP_157123610.1">
    <property type="nucleotide sequence ID" value="NZ_JACKUN010000009.1"/>
</dbReference>